<dbReference type="GO" id="GO:0016119">
    <property type="term" value="P:carotene metabolic process"/>
    <property type="evidence" value="ECO:0007669"/>
    <property type="project" value="TreeGrafter"/>
</dbReference>
<reference evidence="5 6" key="1">
    <citation type="submission" date="2018-11" db="EMBL/GenBank/DDBJ databases">
        <title>Flavobacterium sp. nov., YIM 102600 draft genome.</title>
        <authorList>
            <person name="Li G."/>
            <person name="Jiang Y."/>
        </authorList>
    </citation>
    <scope>NUCLEOTIDE SEQUENCE [LARGE SCALE GENOMIC DNA]</scope>
    <source>
        <strain evidence="5 6">YIM 102600</strain>
    </source>
</reference>
<accession>A0A3P3WFV4</accession>
<gene>
    <name evidence="5" type="ORF">EG849_05725</name>
</gene>
<dbReference type="PANTHER" id="PTHR31899">
    <property type="entry name" value="BETA-CAROTENE 3-HYDROXYLASE 1, CHLOROPLASTIC"/>
    <property type="match status" value="1"/>
</dbReference>
<sequence>MWIHILVFFLTFIFMEFMAWFSHKYIMHGFMWHFHADHHKKDHDSWFERNDAFFIIYAVISIGFFLAWRYDVLEIGLAIGLGIFAYGCAYFMVHDIFIHQRFKMFRTADNPYAKAVRRAHKMHHKHTGKEDGECFGMLVVPFKYFRESFKSKTITKNKNTADTQL</sequence>
<protein>
    <submittedName>
        <fullName evidence="5">Beta-carotene hydroxylase</fullName>
    </submittedName>
</protein>
<dbReference type="PANTHER" id="PTHR31899:SF9">
    <property type="entry name" value="BETA-CAROTENE 3-HYDROXYLASE 1, CHLOROPLASTIC"/>
    <property type="match status" value="1"/>
</dbReference>
<dbReference type="Proteomes" id="UP000271937">
    <property type="component" value="Unassembled WGS sequence"/>
</dbReference>
<feature type="transmembrane region" description="Helical" evidence="4">
    <location>
        <begin position="76"/>
        <end position="97"/>
    </location>
</feature>
<organism evidence="5 6">
    <name type="scientific">Flavobacterium macacae</name>
    <dbReference type="NCBI Taxonomy" id="2488993"/>
    <lineage>
        <taxon>Bacteria</taxon>
        <taxon>Pseudomonadati</taxon>
        <taxon>Bacteroidota</taxon>
        <taxon>Flavobacteriia</taxon>
        <taxon>Flavobacteriales</taxon>
        <taxon>Flavobacteriaceae</taxon>
        <taxon>Flavobacterium</taxon>
    </lineage>
</organism>
<evidence type="ECO:0000256" key="2">
    <source>
        <dbReference type="ARBA" id="ARBA00022746"/>
    </source>
</evidence>
<keyword evidence="3" id="KW-0560">Oxidoreductase</keyword>
<dbReference type="GO" id="GO:0010291">
    <property type="term" value="F:beta-carotene 3-hydroxylase activity"/>
    <property type="evidence" value="ECO:0007669"/>
    <property type="project" value="TreeGrafter"/>
</dbReference>
<evidence type="ECO:0000256" key="3">
    <source>
        <dbReference type="ARBA" id="ARBA00023002"/>
    </source>
</evidence>
<evidence type="ECO:0000313" key="5">
    <source>
        <dbReference type="EMBL" id="RRJ92479.1"/>
    </source>
</evidence>
<dbReference type="InterPro" id="IPR045019">
    <property type="entry name" value="BETA-OHASE-like"/>
</dbReference>
<proteinExistence type="inferred from homology"/>
<evidence type="ECO:0000256" key="1">
    <source>
        <dbReference type="ARBA" id="ARBA00009324"/>
    </source>
</evidence>
<evidence type="ECO:0000313" key="6">
    <source>
        <dbReference type="Proteomes" id="UP000271937"/>
    </source>
</evidence>
<comment type="similarity">
    <text evidence="1">Belongs to the sterol desaturase family.</text>
</comment>
<keyword evidence="6" id="KW-1185">Reference proteome</keyword>
<dbReference type="GO" id="GO:0016123">
    <property type="term" value="P:xanthophyll biosynthetic process"/>
    <property type="evidence" value="ECO:0007669"/>
    <property type="project" value="TreeGrafter"/>
</dbReference>
<dbReference type="RefSeq" id="WP_125012121.1">
    <property type="nucleotide sequence ID" value="NZ_RQVR01000005.1"/>
</dbReference>
<dbReference type="OrthoDB" id="5243888at2"/>
<feature type="transmembrane region" description="Helical" evidence="4">
    <location>
        <begin position="6"/>
        <end position="31"/>
    </location>
</feature>
<keyword evidence="4" id="KW-1133">Transmembrane helix</keyword>
<feature type="transmembrane region" description="Helical" evidence="4">
    <location>
        <begin position="52"/>
        <end position="70"/>
    </location>
</feature>
<dbReference type="AlphaFoldDB" id="A0A3P3WFV4"/>
<evidence type="ECO:0000256" key="4">
    <source>
        <dbReference type="SAM" id="Phobius"/>
    </source>
</evidence>
<keyword evidence="4" id="KW-0472">Membrane</keyword>
<name>A0A3P3WFV4_9FLAO</name>
<comment type="caution">
    <text evidence="5">The sequence shown here is derived from an EMBL/GenBank/DDBJ whole genome shotgun (WGS) entry which is preliminary data.</text>
</comment>
<keyword evidence="4" id="KW-0812">Transmembrane</keyword>
<keyword evidence="2" id="KW-0125">Carotenoid biosynthesis</keyword>
<dbReference type="EMBL" id="RQVR01000005">
    <property type="protein sequence ID" value="RRJ92479.1"/>
    <property type="molecule type" value="Genomic_DNA"/>
</dbReference>